<reference evidence="2 3" key="1">
    <citation type="submission" date="2016-01" db="EMBL/GenBank/DDBJ databases">
        <title>Genome Sequences of Twelve Sporeforming Bacillus Species Isolated from Foods.</title>
        <authorList>
            <person name="Berendsen E.M."/>
            <person name="Wells-Bennik M.H."/>
            <person name="Krawcyk A.O."/>
            <person name="De Jong A."/>
            <person name="Holsappel S."/>
            <person name="Eijlander R.T."/>
            <person name="Kuipers O.P."/>
        </authorList>
    </citation>
    <scope>NUCLEOTIDE SEQUENCE [LARGE SCALE GENOMIC DNA]</scope>
    <source>
        <strain evidence="2 3">B4102</strain>
    </source>
</reference>
<evidence type="ECO:0000313" key="3">
    <source>
        <dbReference type="Proteomes" id="UP000075666"/>
    </source>
</evidence>
<dbReference type="InterPro" id="IPR055634">
    <property type="entry name" value="DUF7210"/>
</dbReference>
<accession>A0A150KM93</accession>
<dbReference type="PATRIC" id="fig|46224.3.peg.270"/>
<feature type="domain" description="DUF7210" evidence="1">
    <location>
        <begin position="1"/>
        <end position="39"/>
    </location>
</feature>
<protein>
    <recommendedName>
        <fullName evidence="1">DUF7210 domain-containing protein</fullName>
    </recommendedName>
</protein>
<name>A0A150KM93_9BACI</name>
<sequence length="60" mass="6912">MDLIALGTVKHNGQWFNNGDQIKKVKKEDGERLIDFGVAKIDEVSERIKAEEEVKKKEKK</sequence>
<proteinExistence type="predicted"/>
<evidence type="ECO:0000259" key="1">
    <source>
        <dbReference type="Pfam" id="PF23843"/>
    </source>
</evidence>
<dbReference type="OrthoDB" id="2941850at2"/>
<comment type="caution">
    <text evidence="2">The sequence shown here is derived from an EMBL/GenBank/DDBJ whole genome shotgun (WGS) entry which is preliminary data.</text>
</comment>
<dbReference type="STRING" id="46224.B4102_3591"/>
<dbReference type="Proteomes" id="UP000075666">
    <property type="component" value="Unassembled WGS sequence"/>
</dbReference>
<dbReference type="AlphaFoldDB" id="A0A150KM93"/>
<dbReference type="EMBL" id="LQYN01000101">
    <property type="protein sequence ID" value="KYC94370.1"/>
    <property type="molecule type" value="Genomic_DNA"/>
</dbReference>
<organism evidence="2 3">
    <name type="scientific">Heyndrickxia sporothermodurans</name>
    <dbReference type="NCBI Taxonomy" id="46224"/>
    <lineage>
        <taxon>Bacteria</taxon>
        <taxon>Bacillati</taxon>
        <taxon>Bacillota</taxon>
        <taxon>Bacilli</taxon>
        <taxon>Bacillales</taxon>
        <taxon>Bacillaceae</taxon>
        <taxon>Heyndrickxia</taxon>
    </lineage>
</organism>
<keyword evidence="3" id="KW-1185">Reference proteome</keyword>
<evidence type="ECO:0000313" key="2">
    <source>
        <dbReference type="EMBL" id="KYC94370.1"/>
    </source>
</evidence>
<dbReference type="RefSeq" id="WP_066234770.1">
    <property type="nucleotide sequence ID" value="NZ_LQYN01000101.1"/>
</dbReference>
<dbReference type="Pfam" id="PF23843">
    <property type="entry name" value="DUF7210"/>
    <property type="match status" value="1"/>
</dbReference>
<gene>
    <name evidence="2" type="ORF">B4102_3591</name>
</gene>